<gene>
    <name evidence="1" type="ORF">F2Q68_00019345</name>
</gene>
<reference evidence="1" key="1">
    <citation type="submission" date="2019-12" db="EMBL/GenBank/DDBJ databases">
        <title>Genome sequencing and annotation of Brassica cretica.</title>
        <authorList>
            <person name="Studholme D.J."/>
            <person name="Sarris P.F."/>
        </authorList>
    </citation>
    <scope>NUCLEOTIDE SEQUENCE</scope>
    <source>
        <strain evidence="1">PFS-001/15</strain>
        <tissue evidence="1">Leaf</tissue>
    </source>
</reference>
<evidence type="ECO:0000313" key="2">
    <source>
        <dbReference type="Proteomes" id="UP000712281"/>
    </source>
</evidence>
<proteinExistence type="predicted"/>
<dbReference type="Proteomes" id="UP000712281">
    <property type="component" value="Unassembled WGS sequence"/>
</dbReference>
<accession>A0A8S9FTD7</accession>
<protein>
    <submittedName>
        <fullName evidence="1">Uncharacterized protein</fullName>
    </submittedName>
</protein>
<name>A0A8S9FTD7_BRACR</name>
<dbReference type="EMBL" id="QGKW02002228">
    <property type="protein sequence ID" value="KAF2536329.1"/>
    <property type="molecule type" value="Genomic_DNA"/>
</dbReference>
<organism evidence="1 2">
    <name type="scientific">Brassica cretica</name>
    <name type="common">Mustard</name>
    <dbReference type="NCBI Taxonomy" id="69181"/>
    <lineage>
        <taxon>Eukaryota</taxon>
        <taxon>Viridiplantae</taxon>
        <taxon>Streptophyta</taxon>
        <taxon>Embryophyta</taxon>
        <taxon>Tracheophyta</taxon>
        <taxon>Spermatophyta</taxon>
        <taxon>Magnoliopsida</taxon>
        <taxon>eudicotyledons</taxon>
        <taxon>Gunneridae</taxon>
        <taxon>Pentapetalae</taxon>
        <taxon>rosids</taxon>
        <taxon>malvids</taxon>
        <taxon>Brassicales</taxon>
        <taxon>Brassicaceae</taxon>
        <taxon>Brassiceae</taxon>
        <taxon>Brassica</taxon>
    </lineage>
</organism>
<dbReference type="AlphaFoldDB" id="A0A8S9FTD7"/>
<comment type="caution">
    <text evidence="1">The sequence shown here is derived from an EMBL/GenBank/DDBJ whole genome shotgun (WGS) entry which is preliminary data.</text>
</comment>
<sequence length="105" mass="11448">MCVVSHASGRMCGDTWASTCPVACLLAEPEDTSTSTCPSACLVFMHRDTRASACRFACADRRYCDTSVRMRRSQVLRHLVLLCVELHGTASCMSTPPSCVDTQQV</sequence>
<evidence type="ECO:0000313" key="1">
    <source>
        <dbReference type="EMBL" id="KAF2536329.1"/>
    </source>
</evidence>